<protein>
    <recommendedName>
        <fullName evidence="4">Glycoamylase-like domain-containing protein</fullName>
    </recommendedName>
</protein>
<name>A0A832MLJ8_UNCEI</name>
<evidence type="ECO:0008006" key="4">
    <source>
        <dbReference type="Google" id="ProtNLM"/>
    </source>
</evidence>
<evidence type="ECO:0000259" key="1">
    <source>
        <dbReference type="Pfam" id="PF10091"/>
    </source>
</evidence>
<reference evidence="3" key="1">
    <citation type="journal article" date="2020" name="mSystems">
        <title>Genome- and Community-Level Interaction Insights into Carbon Utilization and Element Cycling Functions of Hydrothermarchaeota in Hydrothermal Sediment.</title>
        <authorList>
            <person name="Zhou Z."/>
            <person name="Liu Y."/>
            <person name="Xu W."/>
            <person name="Pan J."/>
            <person name="Luo Z.H."/>
            <person name="Li M."/>
        </authorList>
    </citation>
    <scope>NUCLEOTIDE SEQUENCE [LARGE SCALE GENOMIC DNA]</scope>
    <source>
        <strain evidence="3">SpSt-381</strain>
    </source>
</reference>
<organism evidence="3">
    <name type="scientific">Eiseniibacteriota bacterium</name>
    <dbReference type="NCBI Taxonomy" id="2212470"/>
    <lineage>
        <taxon>Bacteria</taxon>
        <taxon>Candidatus Eiseniibacteriota</taxon>
    </lineage>
</organism>
<dbReference type="InterPro" id="IPR025965">
    <property type="entry name" value="FlgD/Vpr_Ig-like"/>
</dbReference>
<dbReference type="Pfam" id="PF10091">
    <property type="entry name" value="Glycoamylase"/>
    <property type="match status" value="1"/>
</dbReference>
<dbReference type="AlphaFoldDB" id="A0A832MLJ8"/>
<dbReference type="Pfam" id="PF13860">
    <property type="entry name" value="FlgD_ig"/>
    <property type="match status" value="1"/>
</dbReference>
<evidence type="ECO:0000259" key="2">
    <source>
        <dbReference type="Pfam" id="PF13860"/>
    </source>
</evidence>
<accession>A0A832MLJ8</accession>
<gene>
    <name evidence="3" type="ORF">ENR23_10165</name>
</gene>
<dbReference type="Gene3D" id="2.60.120.430">
    <property type="entry name" value="Galactose-binding lectin"/>
    <property type="match status" value="1"/>
</dbReference>
<evidence type="ECO:0000313" key="3">
    <source>
        <dbReference type="EMBL" id="HGZ43770.1"/>
    </source>
</evidence>
<sequence length="819" mass="86948">MRTASTIRRGRPLHALLAAVALVLPGFGPAPALAAGVRLFRDGTGLGFWDLSWGASSGGSTVELANGSKFPVDDATRWRGTSALRLRFTPAAGGDWVLGVANAGWAPFDATALDTVVWWAWSATALDAAQLPDMLLEDQSNVRTPRQPLSIYNPGGLPAATWTRLVMPLAPFRLVPGSANLSLANKVFFCQSATGAAGVQRTLFLDELRVVDDDPTPPPAPLAARATGYERHAEVQWDAPDPAEGVESHRIERLVGGAWTAAAWADAAEGGGVLWLGAPGVGCTLRVVAEDWSFRESAPSPALETATRPLADDEFLDMIQRATFRTFWDAAHPVSGLTRERSGSGDVCAAGGTGFGLMAIPVGVERGFVTRAAGAARVLKVLSFLATTAERHWGAFPHWIHGATGQHVPFLGPSDDRVDLVETAYLAQALLAVRAYFDGAGAEEAQIRALATQLWEAIEWDQFRPGGDTSLWWHRSPTTGFTGSIRVEGWHEGMITYLLAVASPTHPVPASLYTTGWARNGAMANPNSYYGHRIYVGPAYGGPLFFAHYSFVGLDPRFKRDAWANYYTHNRNHALVHVAYAVANPLGRAGYGASAWGLTASDDPAGYGVHAPYNNDNGTLAPTAALASMPYAPHEALAAARHFYDAYGAALWSWHGFRDAFNPGAAWTAPGWIAIDQGPILLMIENHRSGLLWNRFMSNPEIAPALAAVGFVADSSSTVDAPAGAPAPAALALAAGPNPSSGPVTFALALPGAEAVAVEVFDLAGRRVAVPWRGALGAGRHAIRWDGRCERGALLPPGVYLARARTASDAVTARIVRVR</sequence>
<dbReference type="InterPro" id="IPR019282">
    <property type="entry name" value="Glycoamylase-like_cons_dom"/>
</dbReference>
<dbReference type="Gene3D" id="1.50.10.140">
    <property type="match status" value="1"/>
</dbReference>
<proteinExistence type="predicted"/>
<feature type="domain" description="Glycoamylase-like" evidence="1">
    <location>
        <begin position="486"/>
        <end position="700"/>
    </location>
</feature>
<dbReference type="Gene3D" id="2.60.40.4070">
    <property type="match status" value="1"/>
</dbReference>
<comment type="caution">
    <text evidence="3">The sequence shown here is derived from an EMBL/GenBank/DDBJ whole genome shotgun (WGS) entry which is preliminary data.</text>
</comment>
<feature type="domain" description="FlgD/Vpr Ig-like" evidence="2">
    <location>
        <begin position="743"/>
        <end position="807"/>
    </location>
</feature>
<dbReference type="EMBL" id="DSQF01000020">
    <property type="protein sequence ID" value="HGZ43770.1"/>
    <property type="molecule type" value="Genomic_DNA"/>
</dbReference>